<dbReference type="RefSeq" id="WP_394458766.1">
    <property type="nucleotide sequence ID" value="NZ_JBIGHZ010000001.1"/>
</dbReference>
<sequence length="42" mass="4829">MKPIWRQLALYAAALVVLILVALAYMQPELMRVLADQVWRCA</sequence>
<accession>A0ABW7FSU2</accession>
<name>A0ABW7FSU2_9BURK</name>
<evidence type="ECO:0000313" key="2">
    <source>
        <dbReference type="Proteomes" id="UP001606099"/>
    </source>
</evidence>
<proteinExistence type="predicted"/>
<dbReference type="Proteomes" id="UP001606099">
    <property type="component" value="Unassembled WGS sequence"/>
</dbReference>
<evidence type="ECO:0000313" key="1">
    <source>
        <dbReference type="EMBL" id="MFG6447399.1"/>
    </source>
</evidence>
<reference evidence="1 2" key="1">
    <citation type="submission" date="2024-08" db="EMBL/GenBank/DDBJ databases">
        <authorList>
            <person name="Lu H."/>
        </authorList>
    </citation>
    <scope>NUCLEOTIDE SEQUENCE [LARGE SCALE GENOMIC DNA]</scope>
    <source>
        <strain evidence="1 2">BYS180W</strain>
    </source>
</reference>
<dbReference type="EMBL" id="JBIGHZ010000001">
    <property type="protein sequence ID" value="MFG6447399.1"/>
    <property type="molecule type" value="Genomic_DNA"/>
</dbReference>
<protein>
    <submittedName>
        <fullName evidence="1">Uncharacterized protein</fullName>
    </submittedName>
</protein>
<organism evidence="1 2">
    <name type="scientific">Roseateles rivi</name>
    <dbReference type="NCBI Taxonomy" id="3299028"/>
    <lineage>
        <taxon>Bacteria</taxon>
        <taxon>Pseudomonadati</taxon>
        <taxon>Pseudomonadota</taxon>
        <taxon>Betaproteobacteria</taxon>
        <taxon>Burkholderiales</taxon>
        <taxon>Sphaerotilaceae</taxon>
        <taxon>Roseateles</taxon>
    </lineage>
</organism>
<keyword evidence="2" id="KW-1185">Reference proteome</keyword>
<comment type="caution">
    <text evidence="1">The sequence shown here is derived from an EMBL/GenBank/DDBJ whole genome shotgun (WGS) entry which is preliminary data.</text>
</comment>
<gene>
    <name evidence="1" type="ORF">ACG0Z6_03975</name>
</gene>